<evidence type="ECO:0000256" key="3">
    <source>
        <dbReference type="ARBA" id="ARBA00012461"/>
    </source>
</evidence>
<evidence type="ECO:0000256" key="1">
    <source>
        <dbReference type="ARBA" id="ARBA00001946"/>
    </source>
</evidence>
<evidence type="ECO:0000256" key="5">
    <source>
        <dbReference type="ARBA" id="ARBA00022679"/>
    </source>
</evidence>
<evidence type="ECO:0000256" key="8">
    <source>
        <dbReference type="ARBA" id="ARBA00022842"/>
    </source>
</evidence>
<evidence type="ECO:0000256" key="4">
    <source>
        <dbReference type="ARBA" id="ARBA00017654"/>
    </source>
</evidence>
<evidence type="ECO:0000256" key="10">
    <source>
        <dbReference type="ARBA" id="ARBA00032598"/>
    </source>
</evidence>
<dbReference type="Gene3D" id="3.90.550.10">
    <property type="entry name" value="Spore Coat Polysaccharide Biosynthesis Protein SpsA, Chain A"/>
    <property type="match status" value="1"/>
</dbReference>
<dbReference type="EC" id="2.7.7.24" evidence="3"/>
<evidence type="ECO:0000313" key="13">
    <source>
        <dbReference type="EMBL" id="GIE24564.1"/>
    </source>
</evidence>
<sequence>MTARALLLAGGTGTRLFPLTRTVSKHLLPVHDKPMIYYPLSTLLSLGVRDILIVTAPPHIAAYRRLLGDGRQWGVSLTYAVQAHPDGIARTLVLGERFIADRPVLMALGDNVFHGPLPADFPGPGAGARLVSARVSDPRRYGVVESDRTGRVLSVQEKPDRPRSPHAVTGLYHFDANAVAIARDLRPATRGEVEITSLHRRYLDRGTLTVSPLPAGTAWIDAGTFDDLERAARYVAAVQRRCGIRVGCVEEAAWQAGLIDDDQLVRLAAEPRARRYRDYLLAILSPGPVTRPVTGSGRQRL</sequence>
<dbReference type="SUPFAM" id="SSF53448">
    <property type="entry name" value="Nucleotide-diphospho-sugar transferases"/>
    <property type="match status" value="1"/>
</dbReference>
<evidence type="ECO:0000256" key="7">
    <source>
        <dbReference type="ARBA" id="ARBA00022723"/>
    </source>
</evidence>
<organism evidence="13 14">
    <name type="scientific">Winogradskya humida</name>
    <dbReference type="NCBI Taxonomy" id="113566"/>
    <lineage>
        <taxon>Bacteria</taxon>
        <taxon>Bacillati</taxon>
        <taxon>Actinomycetota</taxon>
        <taxon>Actinomycetes</taxon>
        <taxon>Micromonosporales</taxon>
        <taxon>Micromonosporaceae</taxon>
        <taxon>Winogradskya</taxon>
    </lineage>
</organism>
<comment type="caution">
    <text evidence="13">The sequence shown here is derived from an EMBL/GenBank/DDBJ whole genome shotgun (WGS) entry which is preliminary data.</text>
</comment>
<comment type="cofactor">
    <cofactor evidence="1">
        <name>Mg(2+)</name>
        <dbReference type="ChEBI" id="CHEBI:18420"/>
    </cofactor>
</comment>
<evidence type="ECO:0000256" key="2">
    <source>
        <dbReference type="ARBA" id="ARBA00010480"/>
    </source>
</evidence>
<keyword evidence="5" id="KW-0808">Transferase</keyword>
<comment type="catalytic activity">
    <reaction evidence="11">
        <text>dTTP + alpha-D-glucose 1-phosphate + H(+) = dTDP-alpha-D-glucose + diphosphate</text>
        <dbReference type="Rhea" id="RHEA:15225"/>
        <dbReference type="ChEBI" id="CHEBI:15378"/>
        <dbReference type="ChEBI" id="CHEBI:33019"/>
        <dbReference type="ChEBI" id="CHEBI:37568"/>
        <dbReference type="ChEBI" id="CHEBI:57477"/>
        <dbReference type="ChEBI" id="CHEBI:58601"/>
        <dbReference type="EC" id="2.7.7.24"/>
    </reaction>
</comment>
<dbReference type="InterPro" id="IPR005835">
    <property type="entry name" value="NTP_transferase_dom"/>
</dbReference>
<protein>
    <recommendedName>
        <fullName evidence="4">Glucose-1-phosphate thymidylyltransferase</fullName>
        <ecNumber evidence="3">2.7.7.24</ecNumber>
    </recommendedName>
    <alternativeName>
        <fullName evidence="10">dTDP-glucose pyrophosphorylase</fullName>
    </alternativeName>
    <alternativeName>
        <fullName evidence="9">dTDP-glucose synthase</fullName>
    </alternativeName>
</protein>
<accession>A0ABQ4A1I5</accession>
<keyword evidence="14" id="KW-1185">Reference proteome</keyword>
<keyword evidence="6" id="KW-0548">Nucleotidyltransferase</keyword>
<keyword evidence="7" id="KW-0479">Metal-binding</keyword>
<dbReference type="Proteomes" id="UP000603200">
    <property type="component" value="Unassembled WGS sequence"/>
</dbReference>
<evidence type="ECO:0000313" key="14">
    <source>
        <dbReference type="Proteomes" id="UP000603200"/>
    </source>
</evidence>
<evidence type="ECO:0000256" key="9">
    <source>
        <dbReference type="ARBA" id="ARBA00032492"/>
    </source>
</evidence>
<dbReference type="PANTHER" id="PTHR43532">
    <property type="entry name" value="GLUCOSE-1-PHOSPHATE THYMIDYLYLTRANSFERASE"/>
    <property type="match status" value="1"/>
</dbReference>
<evidence type="ECO:0000256" key="6">
    <source>
        <dbReference type="ARBA" id="ARBA00022695"/>
    </source>
</evidence>
<gene>
    <name evidence="13" type="primary">rfbA</name>
    <name evidence="13" type="ORF">Ahu01nite_076660</name>
</gene>
<dbReference type="PANTHER" id="PTHR43532:SF1">
    <property type="entry name" value="GLUCOSE-1-PHOSPHATE THYMIDYLYLTRANSFERASE 1"/>
    <property type="match status" value="1"/>
</dbReference>
<evidence type="ECO:0000256" key="11">
    <source>
        <dbReference type="ARBA" id="ARBA00049336"/>
    </source>
</evidence>
<evidence type="ECO:0000259" key="12">
    <source>
        <dbReference type="Pfam" id="PF00483"/>
    </source>
</evidence>
<proteinExistence type="inferred from homology"/>
<feature type="domain" description="Nucleotidyl transferase" evidence="12">
    <location>
        <begin position="5"/>
        <end position="235"/>
    </location>
</feature>
<reference evidence="13 14" key="1">
    <citation type="submission" date="2021-01" db="EMBL/GenBank/DDBJ databases">
        <title>Whole genome shotgun sequence of Actinoplanes humidus NBRC 14915.</title>
        <authorList>
            <person name="Komaki H."/>
            <person name="Tamura T."/>
        </authorList>
    </citation>
    <scope>NUCLEOTIDE SEQUENCE [LARGE SCALE GENOMIC DNA]</scope>
    <source>
        <strain evidence="13 14">NBRC 14915</strain>
    </source>
</reference>
<keyword evidence="8" id="KW-0460">Magnesium</keyword>
<comment type="similarity">
    <text evidence="2">Belongs to the glucose-1-phosphate thymidylyltransferase family.</text>
</comment>
<name>A0ABQ4A1I5_9ACTN</name>
<dbReference type="RefSeq" id="WP_203841572.1">
    <property type="nucleotide sequence ID" value="NZ_BAAATV010000019.1"/>
</dbReference>
<dbReference type="InterPro" id="IPR029044">
    <property type="entry name" value="Nucleotide-diphossugar_trans"/>
</dbReference>
<dbReference type="Pfam" id="PF00483">
    <property type="entry name" value="NTP_transferase"/>
    <property type="match status" value="1"/>
</dbReference>
<dbReference type="EMBL" id="BOMN01000111">
    <property type="protein sequence ID" value="GIE24564.1"/>
    <property type="molecule type" value="Genomic_DNA"/>
</dbReference>
<dbReference type="InterPro" id="IPR005907">
    <property type="entry name" value="G1P_thy_trans_s"/>
</dbReference>